<dbReference type="PROSITE" id="PS50089">
    <property type="entry name" value="ZF_RING_2"/>
    <property type="match status" value="1"/>
</dbReference>
<evidence type="ECO:0000256" key="4">
    <source>
        <dbReference type="ARBA" id="ARBA00022801"/>
    </source>
</evidence>
<evidence type="ECO:0000313" key="12">
    <source>
        <dbReference type="Proteomes" id="UP000092321"/>
    </source>
</evidence>
<keyword evidence="1" id="KW-0479">Metal-binding</keyword>
<organism evidence="11 12">
    <name type="scientific">Hanseniaspora valbyensis NRRL Y-1626</name>
    <dbReference type="NCBI Taxonomy" id="766949"/>
    <lineage>
        <taxon>Eukaryota</taxon>
        <taxon>Fungi</taxon>
        <taxon>Dikarya</taxon>
        <taxon>Ascomycota</taxon>
        <taxon>Saccharomycotina</taxon>
        <taxon>Saccharomycetes</taxon>
        <taxon>Saccharomycodales</taxon>
        <taxon>Saccharomycodaceae</taxon>
        <taxon>Hanseniaspora</taxon>
    </lineage>
</organism>
<feature type="domain" description="Helicase C-terminal" evidence="10">
    <location>
        <begin position="1288"/>
        <end position="1455"/>
    </location>
</feature>
<dbReference type="PROSITE" id="PS00518">
    <property type="entry name" value="ZF_RING_1"/>
    <property type="match status" value="1"/>
</dbReference>
<dbReference type="InterPro" id="IPR052583">
    <property type="entry name" value="ATP-helicase/E3_Ub-Ligase"/>
</dbReference>
<dbReference type="CDD" id="cd18793">
    <property type="entry name" value="SF2_C_SNF"/>
    <property type="match status" value="1"/>
</dbReference>
<evidence type="ECO:0000259" key="9">
    <source>
        <dbReference type="PROSITE" id="PS51192"/>
    </source>
</evidence>
<dbReference type="SUPFAM" id="SSF57850">
    <property type="entry name" value="RING/U-box"/>
    <property type="match status" value="1"/>
</dbReference>
<dbReference type="InterPro" id="IPR059033">
    <property type="entry name" value="C144_05_dom"/>
</dbReference>
<dbReference type="OrthoDB" id="5330228at2759"/>
<evidence type="ECO:0000256" key="6">
    <source>
        <dbReference type="ARBA" id="ARBA00022840"/>
    </source>
</evidence>
<dbReference type="PANTHER" id="PTHR45865:SF1">
    <property type="entry name" value="E3 UBIQUITIN-PROTEIN LIGASE SHPRH"/>
    <property type="match status" value="1"/>
</dbReference>
<keyword evidence="12" id="KW-1185">Reference proteome</keyword>
<keyword evidence="4" id="KW-0378">Hydrolase</keyword>
<dbReference type="Pfam" id="PF00176">
    <property type="entry name" value="SNF2-rel_dom"/>
    <property type="match status" value="1"/>
</dbReference>
<dbReference type="EMBL" id="LXPE01000001">
    <property type="protein sequence ID" value="OBA29113.1"/>
    <property type="molecule type" value="Genomic_DNA"/>
</dbReference>
<dbReference type="Gene3D" id="3.40.50.300">
    <property type="entry name" value="P-loop containing nucleotide triphosphate hydrolases"/>
    <property type="match status" value="1"/>
</dbReference>
<dbReference type="InterPro" id="IPR001841">
    <property type="entry name" value="Znf_RING"/>
</dbReference>
<evidence type="ECO:0000259" key="10">
    <source>
        <dbReference type="PROSITE" id="PS51194"/>
    </source>
</evidence>
<dbReference type="Gene3D" id="3.40.50.10810">
    <property type="entry name" value="Tandem AAA-ATPase domain"/>
    <property type="match status" value="1"/>
</dbReference>
<dbReference type="SMART" id="SM00184">
    <property type="entry name" value="RING"/>
    <property type="match status" value="1"/>
</dbReference>
<dbReference type="SMART" id="SM00487">
    <property type="entry name" value="DEXDc"/>
    <property type="match status" value="1"/>
</dbReference>
<dbReference type="Gene3D" id="3.30.40.10">
    <property type="entry name" value="Zinc/RING finger domain, C3HC4 (zinc finger)"/>
    <property type="match status" value="1"/>
</dbReference>
<dbReference type="InterPro" id="IPR013083">
    <property type="entry name" value="Znf_RING/FYVE/PHD"/>
</dbReference>
<dbReference type="PANTHER" id="PTHR45865">
    <property type="entry name" value="E3 UBIQUITIN-PROTEIN LIGASE SHPRH FAMILY MEMBER"/>
    <property type="match status" value="1"/>
</dbReference>
<dbReference type="InterPro" id="IPR000330">
    <property type="entry name" value="SNF2_N"/>
</dbReference>
<dbReference type="InterPro" id="IPR027417">
    <property type="entry name" value="P-loop_NTPase"/>
</dbReference>
<feature type="domain" description="Helicase ATP-binding" evidence="9">
    <location>
        <begin position="328"/>
        <end position="545"/>
    </location>
</feature>
<sequence length="1490" mass="172319">MNYVELLSLTVDCKNDYVDTEDQIFIGLNSQCNESIIDELDTNIISTIERESMDIELLIYSKTDSDTLTETFKVSNCKMKHLLEEDINYSFIISNFIKFSATIWNNQKIVSLKKNNPKTKNKKYIKTLNSKILRKIIGTDYSLNLFNTNYAFDNLKKTLTISFQLNIPADGFMPFSLDLLNYLSGIDTTKKFEYYEQDLSEINIKSIFDERLENYTTEQDKITEPLTNERKQKIAPLVLYPFQEKCVSWMLGRELNVPTSFSTSSSSLDIDDMKNNTLKYLNEQQIGYISIMNGDYFYNTITKYCVSKSVAIENITTNLTNAFEEYNQNGNIKHGYGILCEDMSLGKTVECISTILLNKFSEDQIKKYGSWQKSTLKENELVLPLVNSTLVVCTDTIVSQWVSSFGEFSESLNYKIYHYKGFKESQDEFKDIPPEEIVKKLHSYDIVIASYSTLVKEVSYIDFAHRKVRGIKKTRENENTNVDYSSYLCKTTFARAIFDEVQSLSPASLSSINKIKKIHTWAVSATPLISNDFEKCLVELRKLLSSLSFIPFNETNFSNISLKNVMDWLLQPLNSSRKTNLDLAFYNPTKLVEELIDSLILRDISRRHSREGVDDQLNIPKQHTYLIPIYLNPIEREKYNQHYYKLLYSYKIDTLDTTRLAVYLKDLLKLCAEGLYIGSFRSNYSNVFGLRFPPEPALEFSNTEISSMEVILNNMITDNNRILTSLLKKKISYFIDNGRYTLEKLQDFEMGEYFLKTALELIESESTNIEQEEKPSEPANRNSLKQALLLLEHSVHFFLGNCYFKLGESCLDQEKKEKFAIKENYEYELAEKARRLVLKSHIDSVHASLNIFSDEKMLEPPSLPVYEILDLEAIDESFYTKIESIYSSSSSTPNPLDDSDDLIEQQDTDLEKKKAQRKTNISTYKTKIRPLLEKTNILCTLLNKQQDHIKKLYIECVELLQIPILTEEEKKKSINKDDLGHDENKNKKDITEYEAGLDVQDKINRNIELINLIILNRKFLLDNNSSITSNKQFIIRHFEADEKEFFLINRHETWYVIHAAFLNSKIVNQSGIIKLASSIIEKMNFDDDLKAHSEWSKRMQILSRIFNKKIEYYKSLQTISDKVIDLQYFLNVETIKRLHDNFESVTSENDKELNKLISRKKFLESLSNMQNGEEMKCLICYDFIREGSMLGCGHKFCRGCIRLWLDTKQVCALCNQNVSISEIHEFFIDIKPEDYVEAPSISNGDILSENGENPTDLLTLNFYTVFPDMKKVEDFYIESLNYGAKVDTLVKLLSYIDMKDDMTCASSSSPLGRQQIILYSRFSDVIPYFAKVLTNQGFKTLAAIDNKTRSDVIAEFKKNKENRILMLTTDSNAGLTLVNASIIVLFDPILENSVEAQTINRISRIGQKRETMILNLVAMNTVEENIIRYKGDLKNKSLSAQAILKDAAKRENNLVNGKRKRVQMLGGNKQEQQMAMNTLFLEKCMFYDEA</sequence>
<reference evidence="12" key="1">
    <citation type="journal article" date="2016" name="Proc. Natl. Acad. Sci. U.S.A.">
        <title>Comparative genomics of biotechnologically important yeasts.</title>
        <authorList>
            <person name="Riley R."/>
            <person name="Haridas S."/>
            <person name="Wolfe K.H."/>
            <person name="Lopes M.R."/>
            <person name="Hittinger C.T."/>
            <person name="Goeker M."/>
            <person name="Salamov A.A."/>
            <person name="Wisecaver J.H."/>
            <person name="Long T.M."/>
            <person name="Calvey C.H."/>
            <person name="Aerts A.L."/>
            <person name="Barry K.W."/>
            <person name="Choi C."/>
            <person name="Clum A."/>
            <person name="Coughlan A.Y."/>
            <person name="Deshpande S."/>
            <person name="Douglass A.P."/>
            <person name="Hanson S.J."/>
            <person name="Klenk H.-P."/>
            <person name="LaButti K.M."/>
            <person name="Lapidus A."/>
            <person name="Lindquist E.A."/>
            <person name="Lipzen A.M."/>
            <person name="Meier-Kolthoff J.P."/>
            <person name="Ohm R.A."/>
            <person name="Otillar R.P."/>
            <person name="Pangilinan J.L."/>
            <person name="Peng Y."/>
            <person name="Rokas A."/>
            <person name="Rosa C.A."/>
            <person name="Scheuner C."/>
            <person name="Sibirny A.A."/>
            <person name="Slot J.C."/>
            <person name="Stielow J.B."/>
            <person name="Sun H."/>
            <person name="Kurtzman C.P."/>
            <person name="Blackwell M."/>
            <person name="Grigoriev I.V."/>
            <person name="Jeffries T.W."/>
        </authorList>
    </citation>
    <scope>NUCLEOTIDE SEQUENCE [LARGE SCALE GENOMIC DNA]</scope>
    <source>
        <strain evidence="12">NRRL Y-1626</strain>
    </source>
</reference>
<dbReference type="InterPro" id="IPR038718">
    <property type="entry name" value="SNF2-like_sf"/>
</dbReference>
<evidence type="ECO:0000256" key="1">
    <source>
        <dbReference type="ARBA" id="ARBA00022723"/>
    </source>
</evidence>
<evidence type="ECO:0000256" key="5">
    <source>
        <dbReference type="ARBA" id="ARBA00022833"/>
    </source>
</evidence>
<evidence type="ECO:0000256" key="7">
    <source>
        <dbReference type="PROSITE-ProRule" id="PRU00175"/>
    </source>
</evidence>
<evidence type="ECO:0008006" key="13">
    <source>
        <dbReference type="Google" id="ProtNLM"/>
    </source>
</evidence>
<dbReference type="InterPro" id="IPR017907">
    <property type="entry name" value="Znf_RING_CS"/>
</dbReference>
<keyword evidence="3 7" id="KW-0863">Zinc-finger</keyword>
<name>A0A1B7TK63_9ASCO</name>
<keyword evidence="5" id="KW-0862">Zinc</keyword>
<evidence type="ECO:0000256" key="2">
    <source>
        <dbReference type="ARBA" id="ARBA00022741"/>
    </source>
</evidence>
<dbReference type="Proteomes" id="UP000092321">
    <property type="component" value="Unassembled WGS sequence"/>
</dbReference>
<accession>A0A1B7TK63</accession>
<comment type="caution">
    <text evidence="11">The sequence shown here is derived from an EMBL/GenBank/DDBJ whole genome shotgun (WGS) entry which is preliminary data.</text>
</comment>
<dbReference type="Pfam" id="PF00271">
    <property type="entry name" value="Helicase_C"/>
    <property type="match status" value="1"/>
</dbReference>
<feature type="domain" description="RING-type" evidence="8">
    <location>
        <begin position="1177"/>
        <end position="1215"/>
    </location>
</feature>
<evidence type="ECO:0000313" key="11">
    <source>
        <dbReference type="EMBL" id="OBA29113.1"/>
    </source>
</evidence>
<dbReference type="SUPFAM" id="SSF52540">
    <property type="entry name" value="P-loop containing nucleoside triphosphate hydrolases"/>
    <property type="match status" value="2"/>
</dbReference>
<dbReference type="PROSITE" id="PS51194">
    <property type="entry name" value="HELICASE_CTER"/>
    <property type="match status" value="1"/>
</dbReference>
<proteinExistence type="predicted"/>
<dbReference type="InterPro" id="IPR018957">
    <property type="entry name" value="Znf_C3HC4_RING-type"/>
</dbReference>
<dbReference type="InterPro" id="IPR014001">
    <property type="entry name" value="Helicase_ATP-bd"/>
</dbReference>
<evidence type="ECO:0000256" key="3">
    <source>
        <dbReference type="ARBA" id="ARBA00022771"/>
    </source>
</evidence>
<keyword evidence="2" id="KW-0547">Nucleotide-binding</keyword>
<dbReference type="GO" id="GO:0016787">
    <property type="term" value="F:hydrolase activity"/>
    <property type="evidence" value="ECO:0007669"/>
    <property type="project" value="UniProtKB-KW"/>
</dbReference>
<keyword evidence="6" id="KW-0067">ATP-binding</keyword>
<protein>
    <recommendedName>
        <fullName evidence="13">RING-type domain-containing protein</fullName>
    </recommendedName>
</protein>
<dbReference type="GO" id="GO:0005524">
    <property type="term" value="F:ATP binding"/>
    <property type="evidence" value="ECO:0007669"/>
    <property type="project" value="InterPro"/>
</dbReference>
<dbReference type="InterPro" id="IPR049730">
    <property type="entry name" value="SNF2/RAD54-like_C"/>
</dbReference>
<gene>
    <name evidence="11" type="ORF">HANVADRAFT_46754</name>
</gene>
<dbReference type="InterPro" id="IPR001650">
    <property type="entry name" value="Helicase_C-like"/>
</dbReference>
<dbReference type="Pfam" id="PF00097">
    <property type="entry name" value="zf-C3HC4"/>
    <property type="match status" value="1"/>
</dbReference>
<dbReference type="Pfam" id="PF26021">
    <property type="entry name" value="Ferritin_C144_05"/>
    <property type="match status" value="1"/>
</dbReference>
<dbReference type="GO" id="GO:0008270">
    <property type="term" value="F:zinc ion binding"/>
    <property type="evidence" value="ECO:0007669"/>
    <property type="project" value="UniProtKB-KW"/>
</dbReference>
<evidence type="ECO:0000259" key="8">
    <source>
        <dbReference type="PROSITE" id="PS50089"/>
    </source>
</evidence>
<dbReference type="PROSITE" id="PS51192">
    <property type="entry name" value="HELICASE_ATP_BIND_1"/>
    <property type="match status" value="1"/>
</dbReference>